<comment type="caution">
    <text evidence="2">The sequence shown here is derived from an EMBL/GenBank/DDBJ whole genome shotgun (WGS) entry which is preliminary data.</text>
</comment>
<sequence length="2286" mass="242016">MQFHLWLQGLVSKHFLRGHQLKSNRRQQRSLGYSNVEVCEQRILLAAVWTDQGPAPTQNGQLETGTQPNRQITGAIHTVLAHPTNPDILYIGSVNGGIWKTTDATSVNPTWTPQTDFLGSLSIGAMAFDLSDSSFDTLVAGTAQYSSFAGRGGIRGPVYKTVDGGATWIELPSAGLLASAENISGIAARGNTIVVTSSAIAGGIFRSEDNGATFIAIDAADFNSPNDNFTDLVVDESDPTGQRLYAAAEGVGGPGGIYRSDDFGSTWTKITGQAIDAEMDDLLAASNNIEISVHPTTGRLYVAVLVSGQPRGIFHTNTGDSGNPTWTRMDIPVLPLGSATALTNASNTSPIVITSAGHGLNTGNFVVVNGVTGNTAANGFFRVNRIDANTFSLETSQGNGAYTGGGTWTRVTGPSPRAKDIDETGAQGRIHFSITVDPTNEDILYVGGDRQEINNIIGDDTYGGAIFRGDASIARDPSQIPSPQWDHLTHDQVEFDPSGGTANGTAPHADSREMTFDANGNLLEVDDGGIFRRTSPRDNTGDWFSLAGSLGVAEFHDIAYDSLTKTIIAGAQDNGTQFQVTAGDKVWDFLSGGDGGDVAVDNVTLAGSNQSIRYSSFQNLGGFRRTTWNAANTQIGVAFPALTVTSGSALIPQFSTPVELNRIDPRRMIIHGANGLYESLNQGNTIAQVGATAFAGFLQNAVDYGGFQNGVANADVFYAGVSDDVAVRTTMGGAVAFRDPNTNDSSDILDVIMNTEDWSNVFAIDSNQVYQSVDAGVTWTDITGNLMSIAGNAIQTIEYVSGVLVVGGNLGVFSSMVSSLGTWTEVGDNLPNALVYELEYNATDDILVAGTLGRGAWTLANASVELMDETDQPGITIVESGDSTDVTEGGATDTYTIVLDSQPTDDVTITIAGDTQLNLAPTTLVFTSANWDLAQEVTVAAVDDYLNEGAHNGTIMHTVTSTDADYDSFTVADITVAITDNDIATPATITVTTAVDEEDGTIDPAVGAGVSLREAILAANSNPNANTITFAPGLNGTPIVLSLTGLNDDAGLTGDLDITEDITITGNGIGQTIIDADGIDRVFHLVNEATFNLDGVTVTGGSASYGGGIAVDSGDMFITGSQIQNNTSTGSGGGVYLLFNGTLSILESTISNNSSAGTGGGVYTFGLFNIDRSTIHSNTASREGGGVYSFAVVGTSEITQSTISNNSSNLDGGGFFTQGATVSILNSTITGNRADADAGFFSGVGGGIGTLGGTIELNNSLVAGNVVGTGNTSDDITSSAIQAVSSFNLIGDSGSAGGLMDGVNGNIVGVNGVGIRDINTILNTNLVNNGGPTLTHSLLAGSAAIDAGDPAFATPPNTDQRGTGFNRVVNARIDIGALEEDAPQTPPTLTQFFFGQFEHVIDVGQMQATDPDQPDNTLVYSISGNGADDALFSITSDGLLSFNLTPDFENPVDSDGDNVYEVSVQVTDNTSLTDTETQFITINDAVDNVIPGGVIAMLENSTIEFSNANGNAIELDSPSDFTEYTVNLTVPRGILTLATTAGLISSSGNNSNMIQIMGTAPAINAALDGLMYTADAQLGPISLTIDTSTTVFSQFIQDIDQQRIEVVDAFVDSGLDYTTFNGMYNFSTTNRGTIFGDELIEIDPTAGYTISGNAFSGDGMGGLYNPNNRQYFGFASYDADMNLINTWTVLQFAGSNQARLARQLKTGDTVIYLDNVSGWNNGGPGHARTLAWYGYANAAGEIYDDYTYTRNVIFDVANGAWDAGAINYSNNSITLRTPWAGPNLQANTAFTNNSSGPSYNYNVIKNGLVSNQSNSYSGEVSGFGHLANQFRYGTAFIRSLILSNYQNNGVNRVNWSNVQIDRTIEEYRSGESIELKAIQDPTATYQWTQTGGPQVQINNDNQPIANFVAPFTNVNDTLDFEVTIQRGAEIVTHSISVRIFAGTFNSNAITDSALDYTTFNGEEEFSETNRTTVIGDEFVAVNLDDDYVISGSAISSDPANSINRHYFGFASYDVDHRFIAPWHVTQFAGSSQTRLTQELKNGDTVIHLDNVAGWNNGGPGHARTLAWYRYQNASGNTYDDYTYTRNVIFDVANGAWGPGQVDYVNNTITLRNAWTGGTLSVGAAVTNNTSGGTYNYNALKYEAVSGQLTQYTGTISGVGNQPSQFRYGTAFIRTLILTNYGPTSSPTPRGQGPQVVTWSNIQVDRVPEFYRPLERVELKVTKINNAIYRWRQISGPNVMLDNDDQFKTSFLTPNSNQNVTFVFEVDIILNDRIDTEQLAVSLVGLN</sequence>
<proteinExistence type="predicted"/>
<dbReference type="InterPro" id="IPR015943">
    <property type="entry name" value="WD40/YVTN_repeat-like_dom_sf"/>
</dbReference>
<dbReference type="InterPro" id="IPR015919">
    <property type="entry name" value="Cadherin-like_sf"/>
</dbReference>
<dbReference type="GO" id="GO:0016020">
    <property type="term" value="C:membrane"/>
    <property type="evidence" value="ECO:0007669"/>
    <property type="project" value="InterPro"/>
</dbReference>
<keyword evidence="3" id="KW-1185">Reference proteome</keyword>
<dbReference type="SMART" id="SM00710">
    <property type="entry name" value="PbH1"/>
    <property type="match status" value="8"/>
</dbReference>
<dbReference type="PROSITE" id="PS50268">
    <property type="entry name" value="CADHERIN_2"/>
    <property type="match status" value="1"/>
</dbReference>
<evidence type="ECO:0000259" key="1">
    <source>
        <dbReference type="PROSITE" id="PS50268"/>
    </source>
</evidence>
<dbReference type="InterPro" id="IPR059226">
    <property type="entry name" value="Choice_anch_Q_dom"/>
</dbReference>
<dbReference type="PANTHER" id="PTHR43739:SF5">
    <property type="entry name" value="EXO-ALPHA-SIALIDASE"/>
    <property type="match status" value="1"/>
</dbReference>
<dbReference type="InterPro" id="IPR042302">
    <property type="entry name" value="E1_FCCH_sf"/>
</dbReference>
<dbReference type="InterPro" id="IPR006626">
    <property type="entry name" value="PbH1"/>
</dbReference>
<dbReference type="PANTHER" id="PTHR43739">
    <property type="entry name" value="XYLOGLUCANASE (EUROFUNG)"/>
    <property type="match status" value="1"/>
</dbReference>
<dbReference type="SUPFAM" id="SSF49313">
    <property type="entry name" value="Cadherin-like"/>
    <property type="match status" value="1"/>
</dbReference>
<gene>
    <name evidence="2" type="ORF">Pan54_03240</name>
</gene>
<dbReference type="Gene3D" id="2.60.40.60">
    <property type="entry name" value="Cadherins"/>
    <property type="match status" value="1"/>
</dbReference>
<feature type="domain" description="Cadherin" evidence="1">
    <location>
        <begin position="1403"/>
        <end position="1493"/>
    </location>
</feature>
<dbReference type="Gene3D" id="2.40.30.180">
    <property type="entry name" value="Ubiquitin-activating enzyme E1, FCCH domain"/>
    <property type="match status" value="1"/>
</dbReference>
<dbReference type="Gene3D" id="2.130.10.10">
    <property type="entry name" value="YVTN repeat-like/Quinoprotein amine dehydrogenase"/>
    <property type="match status" value="2"/>
</dbReference>
<evidence type="ECO:0000313" key="2">
    <source>
        <dbReference type="EMBL" id="TWT59616.1"/>
    </source>
</evidence>
<dbReference type="InterPro" id="IPR002126">
    <property type="entry name" value="Cadherin-like_dom"/>
</dbReference>
<accession>A0A5C5X9F2</accession>
<name>A0A5C5X9F2_9PLAN</name>
<dbReference type="CDD" id="cd11304">
    <property type="entry name" value="Cadherin_repeat"/>
    <property type="match status" value="1"/>
</dbReference>
<dbReference type="SUPFAM" id="SSF110296">
    <property type="entry name" value="Oligoxyloglucan reducing end-specific cellobiohydrolase"/>
    <property type="match status" value="2"/>
</dbReference>
<reference evidence="2 3" key="1">
    <citation type="submission" date="2019-02" db="EMBL/GenBank/DDBJ databases">
        <title>Deep-cultivation of Planctomycetes and their phenomic and genomic characterization uncovers novel biology.</title>
        <authorList>
            <person name="Wiegand S."/>
            <person name="Jogler M."/>
            <person name="Boedeker C."/>
            <person name="Pinto D."/>
            <person name="Vollmers J."/>
            <person name="Rivas-Marin E."/>
            <person name="Kohn T."/>
            <person name="Peeters S.H."/>
            <person name="Heuer A."/>
            <person name="Rast P."/>
            <person name="Oberbeckmann S."/>
            <person name="Bunk B."/>
            <person name="Jeske O."/>
            <person name="Meyerdierks A."/>
            <person name="Storesund J.E."/>
            <person name="Kallscheuer N."/>
            <person name="Luecker S."/>
            <person name="Lage O.M."/>
            <person name="Pohl T."/>
            <person name="Merkel B.J."/>
            <person name="Hornburger P."/>
            <person name="Mueller R.-W."/>
            <person name="Bruemmer F."/>
            <person name="Labrenz M."/>
            <person name="Spormann A.M."/>
            <person name="Op Den Camp H."/>
            <person name="Overmann J."/>
            <person name="Amann R."/>
            <person name="Jetten M.S.M."/>
            <person name="Mascher T."/>
            <person name="Medema M.H."/>
            <person name="Devos D.P."/>
            <person name="Kaster A.-K."/>
            <person name="Ovreas L."/>
            <person name="Rohde M."/>
            <person name="Galperin M.Y."/>
            <person name="Jogler C."/>
        </authorList>
    </citation>
    <scope>NUCLEOTIDE SEQUENCE [LARGE SCALE GENOMIC DNA]</scope>
    <source>
        <strain evidence="2 3">Pan54</strain>
    </source>
</reference>
<dbReference type="RefSeq" id="WP_146501817.1">
    <property type="nucleotide sequence ID" value="NZ_SJPG01000001.1"/>
</dbReference>
<organism evidence="2 3">
    <name type="scientific">Rubinisphaera italica</name>
    <dbReference type="NCBI Taxonomy" id="2527969"/>
    <lineage>
        <taxon>Bacteria</taxon>
        <taxon>Pseudomonadati</taxon>
        <taxon>Planctomycetota</taxon>
        <taxon>Planctomycetia</taxon>
        <taxon>Planctomycetales</taxon>
        <taxon>Planctomycetaceae</taxon>
        <taxon>Rubinisphaera</taxon>
    </lineage>
</organism>
<dbReference type="GO" id="GO:0007156">
    <property type="term" value="P:homophilic cell adhesion via plasma membrane adhesion molecules"/>
    <property type="evidence" value="ECO:0007669"/>
    <property type="project" value="InterPro"/>
</dbReference>
<dbReference type="Proteomes" id="UP000316095">
    <property type="component" value="Unassembled WGS sequence"/>
</dbReference>
<dbReference type="OrthoDB" id="9757947at2"/>
<evidence type="ECO:0000313" key="3">
    <source>
        <dbReference type="Proteomes" id="UP000316095"/>
    </source>
</evidence>
<dbReference type="SUPFAM" id="SSF51126">
    <property type="entry name" value="Pectin lyase-like"/>
    <property type="match status" value="1"/>
</dbReference>
<dbReference type="Gene3D" id="2.60.40.3010">
    <property type="match status" value="1"/>
</dbReference>
<dbReference type="InterPro" id="IPR052025">
    <property type="entry name" value="Xyloglucanase_GH74"/>
</dbReference>
<protein>
    <recommendedName>
        <fullName evidence="1">Cadherin domain-containing protein</fullName>
    </recommendedName>
</protein>
<dbReference type="NCBIfam" id="NF041518">
    <property type="entry name" value="choice_anch_Q"/>
    <property type="match status" value="1"/>
</dbReference>
<dbReference type="GO" id="GO:0010411">
    <property type="term" value="P:xyloglucan metabolic process"/>
    <property type="evidence" value="ECO:0007669"/>
    <property type="project" value="TreeGrafter"/>
</dbReference>
<dbReference type="GO" id="GO:0005509">
    <property type="term" value="F:calcium ion binding"/>
    <property type="evidence" value="ECO:0007669"/>
    <property type="project" value="InterPro"/>
</dbReference>
<dbReference type="EMBL" id="SJPG01000001">
    <property type="protein sequence ID" value="TWT59616.1"/>
    <property type="molecule type" value="Genomic_DNA"/>
</dbReference>
<dbReference type="InterPro" id="IPR011050">
    <property type="entry name" value="Pectin_lyase_fold/virulence"/>
</dbReference>